<dbReference type="GO" id="GO:0032543">
    <property type="term" value="P:mitochondrial translation"/>
    <property type="evidence" value="ECO:0007669"/>
    <property type="project" value="TreeGrafter"/>
</dbReference>
<dbReference type="InterPro" id="IPR036113">
    <property type="entry name" value="Asp/Glu-ADT_sf_sub_c"/>
</dbReference>
<dbReference type="Proteomes" id="UP000887577">
    <property type="component" value="Unplaced"/>
</dbReference>
<dbReference type="PANTHER" id="PTHR15004:SF0">
    <property type="entry name" value="GLUTAMYL-TRNA(GLN) AMIDOTRANSFERASE SUBUNIT C, MITOCHONDRIAL"/>
    <property type="match status" value="1"/>
</dbReference>
<accession>A0A914Y3J9</accession>
<evidence type="ECO:0000313" key="1">
    <source>
        <dbReference type="Proteomes" id="UP000887577"/>
    </source>
</evidence>
<reference evidence="2" key="1">
    <citation type="submission" date="2022-11" db="UniProtKB">
        <authorList>
            <consortium name="WormBaseParasite"/>
        </authorList>
    </citation>
    <scope>IDENTIFICATION</scope>
</reference>
<evidence type="ECO:0000313" key="2">
    <source>
        <dbReference type="WBParaSite" id="PSU_v2.g1476.t1"/>
    </source>
</evidence>
<dbReference type="SUPFAM" id="SSF141000">
    <property type="entry name" value="Glu-tRNAGln amidotransferase C subunit"/>
    <property type="match status" value="1"/>
</dbReference>
<dbReference type="Pfam" id="PF02686">
    <property type="entry name" value="GatC"/>
    <property type="match status" value="1"/>
</dbReference>
<dbReference type="GO" id="GO:0030956">
    <property type="term" value="C:glutamyl-tRNA(Gln) amidotransferase complex"/>
    <property type="evidence" value="ECO:0007669"/>
    <property type="project" value="TreeGrafter"/>
</dbReference>
<organism evidence="1 2">
    <name type="scientific">Panagrolaimus superbus</name>
    <dbReference type="NCBI Taxonomy" id="310955"/>
    <lineage>
        <taxon>Eukaryota</taxon>
        <taxon>Metazoa</taxon>
        <taxon>Ecdysozoa</taxon>
        <taxon>Nematoda</taxon>
        <taxon>Chromadorea</taxon>
        <taxon>Rhabditida</taxon>
        <taxon>Tylenchina</taxon>
        <taxon>Panagrolaimomorpha</taxon>
        <taxon>Panagrolaimoidea</taxon>
        <taxon>Panagrolaimidae</taxon>
        <taxon>Panagrolaimus</taxon>
    </lineage>
</organism>
<protein>
    <submittedName>
        <fullName evidence="2">Glu-AdT subunit C</fullName>
    </submittedName>
</protein>
<proteinExistence type="predicted"/>
<sequence>MLTVQILSKRIIANGIKTTFYSTVISDTKNHTPNNDDFTDELPLNKAMLTKLEQLSALRFQNSEEIESVEEDIRLAQKIFQVDTTGVEPLYSVVEEIINCPLREDITEVTCASKALANAPVVVEDFLVVPPANIPQSENPLLDEHFRRNSISDLS</sequence>
<dbReference type="InterPro" id="IPR003837">
    <property type="entry name" value="GatC"/>
</dbReference>
<dbReference type="WBParaSite" id="PSU_v2.g1476.t1">
    <property type="protein sequence ID" value="PSU_v2.g1476.t1"/>
    <property type="gene ID" value="PSU_v2.g1476"/>
</dbReference>
<keyword evidence="1" id="KW-1185">Reference proteome</keyword>
<dbReference type="PANTHER" id="PTHR15004">
    <property type="entry name" value="GLUTAMYL-TRNA(GLN) AMIDOTRANSFERASE SUBUNIT C, MITOCHONDRIAL"/>
    <property type="match status" value="1"/>
</dbReference>
<dbReference type="AlphaFoldDB" id="A0A914Y3J9"/>
<dbReference type="GO" id="GO:0005739">
    <property type="term" value="C:mitochondrion"/>
    <property type="evidence" value="ECO:0007669"/>
    <property type="project" value="TreeGrafter"/>
</dbReference>
<dbReference type="GO" id="GO:0070681">
    <property type="term" value="P:glutaminyl-tRNAGln biosynthesis via transamidation"/>
    <property type="evidence" value="ECO:0007669"/>
    <property type="project" value="TreeGrafter"/>
</dbReference>
<name>A0A914Y3J9_9BILA</name>
<dbReference type="GO" id="GO:0006450">
    <property type="term" value="P:regulation of translational fidelity"/>
    <property type="evidence" value="ECO:0007669"/>
    <property type="project" value="InterPro"/>
</dbReference>